<feature type="compositionally biased region" description="Basic and acidic residues" evidence="6">
    <location>
        <begin position="925"/>
        <end position="946"/>
    </location>
</feature>
<dbReference type="InterPro" id="IPR003961">
    <property type="entry name" value="FN3_dom"/>
</dbReference>
<evidence type="ECO:0000256" key="2">
    <source>
        <dbReference type="ARBA" id="ARBA00023136"/>
    </source>
</evidence>
<feature type="compositionally biased region" description="Polar residues" evidence="6">
    <location>
        <begin position="839"/>
        <end position="855"/>
    </location>
</feature>
<accession>A0A3S1B5W2</accession>
<proteinExistence type="predicted"/>
<dbReference type="SUPFAM" id="SSF56436">
    <property type="entry name" value="C-type lectin-like"/>
    <property type="match status" value="1"/>
</dbReference>
<organism evidence="11 12">
    <name type="scientific">Elysia chlorotica</name>
    <name type="common">Eastern emerald elysia</name>
    <name type="synonym">Sea slug</name>
    <dbReference type="NCBI Taxonomy" id="188477"/>
    <lineage>
        <taxon>Eukaryota</taxon>
        <taxon>Metazoa</taxon>
        <taxon>Spiralia</taxon>
        <taxon>Lophotrochozoa</taxon>
        <taxon>Mollusca</taxon>
        <taxon>Gastropoda</taxon>
        <taxon>Heterobranchia</taxon>
        <taxon>Euthyneura</taxon>
        <taxon>Panpulmonata</taxon>
        <taxon>Sacoglossa</taxon>
        <taxon>Placobranchoidea</taxon>
        <taxon>Plakobranchidae</taxon>
        <taxon>Elysia</taxon>
    </lineage>
</organism>
<dbReference type="Proteomes" id="UP000271974">
    <property type="component" value="Unassembled WGS sequence"/>
</dbReference>
<dbReference type="SUPFAM" id="SSF49265">
    <property type="entry name" value="Fibronectin type III"/>
    <property type="match status" value="1"/>
</dbReference>
<dbReference type="PANTHER" id="PTHR11640">
    <property type="entry name" value="NEPHRIN"/>
    <property type="match status" value="1"/>
</dbReference>
<name>A0A3S1B5W2_ELYCH</name>
<dbReference type="InterPro" id="IPR007110">
    <property type="entry name" value="Ig-like_dom"/>
</dbReference>
<evidence type="ECO:0000259" key="8">
    <source>
        <dbReference type="PROSITE" id="PS50041"/>
    </source>
</evidence>
<feature type="compositionally biased region" description="Basic and acidic residues" evidence="6">
    <location>
        <begin position="875"/>
        <end position="887"/>
    </location>
</feature>
<keyword evidence="12" id="KW-1185">Reference proteome</keyword>
<dbReference type="PROSITE" id="PS50041">
    <property type="entry name" value="C_TYPE_LECTIN_2"/>
    <property type="match status" value="1"/>
</dbReference>
<evidence type="ECO:0000313" key="12">
    <source>
        <dbReference type="Proteomes" id="UP000271974"/>
    </source>
</evidence>
<evidence type="ECO:0000256" key="7">
    <source>
        <dbReference type="SAM" id="Phobius"/>
    </source>
</evidence>
<dbReference type="PROSITE" id="PS50853">
    <property type="entry name" value="FN3"/>
    <property type="match status" value="1"/>
</dbReference>
<dbReference type="InterPro" id="IPR036179">
    <property type="entry name" value="Ig-like_dom_sf"/>
</dbReference>
<evidence type="ECO:0000256" key="5">
    <source>
        <dbReference type="ARBA" id="ARBA00023319"/>
    </source>
</evidence>
<keyword evidence="4" id="KW-0325">Glycoprotein</keyword>
<gene>
    <name evidence="11" type="ORF">EGW08_015393</name>
</gene>
<keyword evidence="5" id="KW-0393">Immunoglobulin domain</keyword>
<feature type="compositionally biased region" description="Basic and acidic residues" evidence="6">
    <location>
        <begin position="820"/>
        <end position="838"/>
    </location>
</feature>
<dbReference type="CDD" id="cd00037">
    <property type="entry name" value="CLECT"/>
    <property type="match status" value="1"/>
</dbReference>
<comment type="subcellular location">
    <subcellularLocation>
        <location evidence="1">Membrane</location>
        <topology evidence="1">Single-pass type I membrane protein</topology>
    </subcellularLocation>
</comment>
<keyword evidence="7" id="KW-0812">Transmembrane</keyword>
<feature type="region of interest" description="Disordered" evidence="6">
    <location>
        <begin position="924"/>
        <end position="952"/>
    </location>
</feature>
<dbReference type="Gene3D" id="3.10.100.10">
    <property type="entry name" value="Mannose-Binding Protein A, subunit A"/>
    <property type="match status" value="1"/>
</dbReference>
<evidence type="ECO:0000256" key="1">
    <source>
        <dbReference type="ARBA" id="ARBA00004479"/>
    </source>
</evidence>
<keyword evidence="7" id="KW-1133">Transmembrane helix</keyword>
<feature type="region of interest" description="Disordered" evidence="6">
    <location>
        <begin position="820"/>
        <end position="855"/>
    </location>
</feature>
<dbReference type="SMART" id="SM00060">
    <property type="entry name" value="FN3"/>
    <property type="match status" value="1"/>
</dbReference>
<dbReference type="Pfam" id="PF13927">
    <property type="entry name" value="Ig_3"/>
    <property type="match status" value="1"/>
</dbReference>
<keyword evidence="3" id="KW-1015">Disulfide bond</keyword>
<dbReference type="Gene3D" id="2.60.40.10">
    <property type="entry name" value="Immunoglobulins"/>
    <property type="match status" value="3"/>
</dbReference>
<feature type="domain" description="Ig-like" evidence="9">
    <location>
        <begin position="364"/>
        <end position="460"/>
    </location>
</feature>
<evidence type="ECO:0000259" key="9">
    <source>
        <dbReference type="PROSITE" id="PS50835"/>
    </source>
</evidence>
<dbReference type="PROSITE" id="PS50835">
    <property type="entry name" value="IG_LIKE"/>
    <property type="match status" value="2"/>
</dbReference>
<feature type="domain" description="Ig-like" evidence="9">
    <location>
        <begin position="469"/>
        <end position="560"/>
    </location>
</feature>
<keyword evidence="2 7" id="KW-0472">Membrane</keyword>
<dbReference type="AlphaFoldDB" id="A0A3S1B5W2"/>
<evidence type="ECO:0000256" key="3">
    <source>
        <dbReference type="ARBA" id="ARBA00023157"/>
    </source>
</evidence>
<evidence type="ECO:0000256" key="6">
    <source>
        <dbReference type="SAM" id="MobiDB-lite"/>
    </source>
</evidence>
<reference evidence="11 12" key="1">
    <citation type="submission" date="2019-01" db="EMBL/GenBank/DDBJ databases">
        <title>A draft genome assembly of the solar-powered sea slug Elysia chlorotica.</title>
        <authorList>
            <person name="Cai H."/>
            <person name="Li Q."/>
            <person name="Fang X."/>
            <person name="Li J."/>
            <person name="Curtis N.E."/>
            <person name="Altenburger A."/>
            <person name="Shibata T."/>
            <person name="Feng M."/>
            <person name="Maeda T."/>
            <person name="Schwartz J.A."/>
            <person name="Shigenobu S."/>
            <person name="Lundholm N."/>
            <person name="Nishiyama T."/>
            <person name="Yang H."/>
            <person name="Hasebe M."/>
            <person name="Li S."/>
            <person name="Pierce S.K."/>
            <person name="Wang J."/>
        </authorList>
    </citation>
    <scope>NUCLEOTIDE SEQUENCE [LARGE SCALE GENOMIC DNA]</scope>
    <source>
        <strain evidence="11">EC2010</strain>
        <tissue evidence="11">Whole organism of an adult</tissue>
    </source>
</reference>
<sequence>MCPRYWFLHGPTGTCFRVFTDRKGFYGAKDACSTHLGGPDRTFPGWLAGIHDRETDIFVRSLLAHGQQAFIGLFSRNREFVWDDGTEYISSYQNWLRGEPYYDFATITRTTWNTSHAATQRDYVCQMRAMFQKPTLGCEPMKIGDAFSPMVCQVSVQQSFGSFDEIVIENSQHGRLLGCRSDMKCDKSNDFMTATISIARTTISTTVTVDRVVARSDDGIRWGCVYHFLKTPNNFLTTSCKTQVYSSPTGLKCKHTISDNLNISCEAEGVYPEADSHLEHYINGILMAKWLWSNAENTQYQDSNNHVFYRSVFQKSTTGELNEGKHTLKVVVYPKAQFSSSRKKKDASESYSFDFIILAPTTPPTFSTENDLDIKGGKLIVKDGDDVRLICAVIGGYPPVYYTNIICDEGVGEPRERETWYSRNQKAEAKFIAHRQMNQKSCRCSAKHVSGQYKETSSIQLDIQYAVKTSVFTLNGMIDDEIELRAGEKANFKCAATGNPKPNLEIFHLYNKGESSKSLGNISNSEELPINVEVAEDMSGIYTCSAGNNLNTEVQTLRIHLMVIGPPRPCSLREFEHQFSAKEGHEVQLEMCVYAYPPISSLKLAKGALLREENYEIKFKYTYADEAMAVVSVKIQASKVQLGEFQIYTNQDEVGRSKLTFNLVPYQKPSCPETLEPVQVGTRFSVLSWQPASDRGMVQTFSVLTVDAENTVIDRQHIRDDGKTVMTHNVTNLEPNSIYRFLLEVENEQGITECQNLTLKIITKVDPVSDSSSELIKVGTIVGVVIVIVILLIVIVVACVLIGKRKRKIQNEDTHMYSEIKKTSDKQGGVNKRDEKHMNSTAQSHTFDQQSDATEHNNTYTNHVAMRINATDTHKEFLDSSEKEQSKPVKPQPSPRKSRADGDISTSCLIIDAKQVNNGQTKEAINTKEKSMKVRPNEHKAKKEDAGGSEEVPDNSVILKQANKELVYIEVDIVPKKEGKPNRQPEITDDSVTYASVNFNASMYNETADMEDDVKQTVL</sequence>
<dbReference type="InterPro" id="IPR036116">
    <property type="entry name" value="FN3_sf"/>
</dbReference>
<dbReference type="STRING" id="188477.A0A3S1B5W2"/>
<evidence type="ECO:0008006" key="13">
    <source>
        <dbReference type="Google" id="ProtNLM"/>
    </source>
</evidence>
<feature type="domain" description="C-type lectin" evidence="8">
    <location>
        <begin position="11"/>
        <end position="126"/>
    </location>
</feature>
<dbReference type="InterPro" id="IPR013783">
    <property type="entry name" value="Ig-like_fold"/>
</dbReference>
<evidence type="ECO:0000313" key="11">
    <source>
        <dbReference type="EMBL" id="RUS76837.1"/>
    </source>
</evidence>
<dbReference type="InterPro" id="IPR016186">
    <property type="entry name" value="C-type_lectin-like/link_sf"/>
</dbReference>
<dbReference type="SMART" id="SM00034">
    <property type="entry name" value="CLECT"/>
    <property type="match status" value="1"/>
</dbReference>
<dbReference type="InterPro" id="IPR051275">
    <property type="entry name" value="Cell_adhesion_signaling"/>
</dbReference>
<comment type="caution">
    <text evidence="11">The sequence shown here is derived from an EMBL/GenBank/DDBJ whole genome shotgun (WGS) entry which is preliminary data.</text>
</comment>
<feature type="transmembrane region" description="Helical" evidence="7">
    <location>
        <begin position="778"/>
        <end position="802"/>
    </location>
</feature>
<dbReference type="InterPro" id="IPR016187">
    <property type="entry name" value="CTDL_fold"/>
</dbReference>
<dbReference type="GO" id="GO:0016020">
    <property type="term" value="C:membrane"/>
    <property type="evidence" value="ECO:0007669"/>
    <property type="project" value="UniProtKB-SubCell"/>
</dbReference>
<dbReference type="CDD" id="cd00063">
    <property type="entry name" value="FN3"/>
    <property type="match status" value="1"/>
</dbReference>
<dbReference type="EMBL" id="RQTK01000630">
    <property type="protein sequence ID" value="RUS76837.1"/>
    <property type="molecule type" value="Genomic_DNA"/>
</dbReference>
<evidence type="ECO:0000256" key="4">
    <source>
        <dbReference type="ARBA" id="ARBA00023180"/>
    </source>
</evidence>
<evidence type="ECO:0000259" key="10">
    <source>
        <dbReference type="PROSITE" id="PS50853"/>
    </source>
</evidence>
<dbReference type="OrthoDB" id="6155944at2759"/>
<feature type="domain" description="Fibronectin type-III" evidence="10">
    <location>
        <begin position="671"/>
        <end position="766"/>
    </location>
</feature>
<feature type="region of interest" description="Disordered" evidence="6">
    <location>
        <begin position="875"/>
        <end position="903"/>
    </location>
</feature>
<dbReference type="SUPFAM" id="SSF48726">
    <property type="entry name" value="Immunoglobulin"/>
    <property type="match status" value="1"/>
</dbReference>
<dbReference type="InterPro" id="IPR001304">
    <property type="entry name" value="C-type_lectin-like"/>
</dbReference>
<protein>
    <recommendedName>
        <fullName evidence="13">Fibronectin type-III domain-containing protein</fullName>
    </recommendedName>
</protein>